<gene>
    <name evidence="7" type="ORF">L4923_13875</name>
</gene>
<dbReference type="InterPro" id="IPR007627">
    <property type="entry name" value="RNA_pol_sigma70_r2"/>
</dbReference>
<proteinExistence type="inferred from homology"/>
<evidence type="ECO:0000313" key="8">
    <source>
        <dbReference type="Proteomes" id="UP001201701"/>
    </source>
</evidence>
<dbReference type="InterPro" id="IPR014284">
    <property type="entry name" value="RNA_pol_sigma-70_dom"/>
</dbReference>
<evidence type="ECO:0000259" key="5">
    <source>
        <dbReference type="Pfam" id="PF04542"/>
    </source>
</evidence>
<comment type="similarity">
    <text evidence="1">Belongs to the sigma-70 factor family. ECF subfamily.</text>
</comment>
<dbReference type="InterPro" id="IPR013249">
    <property type="entry name" value="RNA_pol_sigma70_r4_t2"/>
</dbReference>
<evidence type="ECO:0000256" key="3">
    <source>
        <dbReference type="ARBA" id="ARBA00023082"/>
    </source>
</evidence>
<evidence type="ECO:0000256" key="1">
    <source>
        <dbReference type="ARBA" id="ARBA00010641"/>
    </source>
</evidence>
<evidence type="ECO:0000256" key="2">
    <source>
        <dbReference type="ARBA" id="ARBA00023015"/>
    </source>
</evidence>
<dbReference type="InterPro" id="IPR013325">
    <property type="entry name" value="RNA_pol_sigma_r2"/>
</dbReference>
<evidence type="ECO:0000313" key="7">
    <source>
        <dbReference type="EMBL" id="MCG7506108.1"/>
    </source>
</evidence>
<evidence type="ECO:0000259" key="6">
    <source>
        <dbReference type="Pfam" id="PF08281"/>
    </source>
</evidence>
<feature type="domain" description="RNA polymerase sigma factor 70 region 4 type 2" evidence="6">
    <location>
        <begin position="110"/>
        <end position="158"/>
    </location>
</feature>
<keyword evidence="4" id="KW-0804">Transcription</keyword>
<dbReference type="PANTHER" id="PTHR43133:SF63">
    <property type="entry name" value="RNA POLYMERASE SIGMA FACTOR FECI-RELATED"/>
    <property type="match status" value="1"/>
</dbReference>
<reference evidence="7 8" key="1">
    <citation type="submission" date="2022-02" db="EMBL/GenBank/DDBJ databases">
        <title>Draft genome sequence of Mezorhizobium retamae strain IRAMC:0171 isolated from Retama raetam nodules.</title>
        <authorList>
            <person name="Bengaied R."/>
            <person name="Sbissi I."/>
            <person name="Huber K."/>
            <person name="Ghodbane F."/>
            <person name="Nouioui I."/>
            <person name="Tarhouni M."/>
            <person name="Gtari M."/>
        </authorList>
    </citation>
    <scope>NUCLEOTIDE SEQUENCE [LARGE SCALE GENOMIC DNA]</scope>
    <source>
        <strain evidence="7 8">IRAMC:0171</strain>
    </source>
</reference>
<evidence type="ECO:0000256" key="4">
    <source>
        <dbReference type="ARBA" id="ARBA00023163"/>
    </source>
</evidence>
<dbReference type="Proteomes" id="UP001201701">
    <property type="component" value="Unassembled WGS sequence"/>
</dbReference>
<dbReference type="Pfam" id="PF04542">
    <property type="entry name" value="Sigma70_r2"/>
    <property type="match status" value="1"/>
</dbReference>
<dbReference type="InterPro" id="IPR039425">
    <property type="entry name" value="RNA_pol_sigma-70-like"/>
</dbReference>
<dbReference type="InterPro" id="IPR013324">
    <property type="entry name" value="RNA_pol_sigma_r3/r4-like"/>
</dbReference>
<dbReference type="PANTHER" id="PTHR43133">
    <property type="entry name" value="RNA POLYMERASE ECF-TYPE SIGMA FACTO"/>
    <property type="match status" value="1"/>
</dbReference>
<feature type="domain" description="RNA polymerase sigma-70 region 2" evidence="5">
    <location>
        <begin position="11"/>
        <end position="77"/>
    </location>
</feature>
<dbReference type="NCBIfam" id="TIGR02937">
    <property type="entry name" value="sigma70-ECF"/>
    <property type="match status" value="1"/>
</dbReference>
<dbReference type="Gene3D" id="1.10.10.10">
    <property type="entry name" value="Winged helix-like DNA-binding domain superfamily/Winged helix DNA-binding domain"/>
    <property type="match status" value="1"/>
</dbReference>
<protein>
    <submittedName>
        <fullName evidence="7">Sigma-70 family RNA polymerase sigma factor</fullName>
    </submittedName>
</protein>
<dbReference type="Gene3D" id="1.10.1740.10">
    <property type="match status" value="1"/>
</dbReference>
<dbReference type="EMBL" id="JAKREW010000011">
    <property type="protein sequence ID" value="MCG7506108.1"/>
    <property type="molecule type" value="Genomic_DNA"/>
</dbReference>
<keyword evidence="2" id="KW-0805">Transcription regulation</keyword>
<accession>A0ABS9QFA8</accession>
<keyword evidence="3" id="KW-0731">Sigma factor</keyword>
<dbReference type="RefSeq" id="WP_239365972.1">
    <property type="nucleotide sequence ID" value="NZ_JAKREW010000011.1"/>
</dbReference>
<dbReference type="SUPFAM" id="SSF88946">
    <property type="entry name" value="Sigma2 domain of RNA polymerase sigma factors"/>
    <property type="match status" value="1"/>
</dbReference>
<sequence>MSALNLWLGDLFRLHHDDFVRYASRLVGGRDSGEEVVQNAYLRVAGRSSQAAAIEHPKAYLITATRNAAVDHILRQQAEWSRRVDIEDVAAVGISEDPTTTLDHRHRIARLAVLLNELPTACREAFIMNKVEGRTHREIAKHLGVSVSMVEKHIIRALFHCRDLMRDDRRI</sequence>
<dbReference type="InterPro" id="IPR036388">
    <property type="entry name" value="WH-like_DNA-bd_sf"/>
</dbReference>
<organism evidence="7 8">
    <name type="scientific">Mesorhizobium retamae</name>
    <dbReference type="NCBI Taxonomy" id="2912854"/>
    <lineage>
        <taxon>Bacteria</taxon>
        <taxon>Pseudomonadati</taxon>
        <taxon>Pseudomonadota</taxon>
        <taxon>Alphaproteobacteria</taxon>
        <taxon>Hyphomicrobiales</taxon>
        <taxon>Phyllobacteriaceae</taxon>
        <taxon>Mesorhizobium</taxon>
    </lineage>
</organism>
<dbReference type="Pfam" id="PF08281">
    <property type="entry name" value="Sigma70_r4_2"/>
    <property type="match status" value="1"/>
</dbReference>
<dbReference type="SUPFAM" id="SSF88659">
    <property type="entry name" value="Sigma3 and sigma4 domains of RNA polymerase sigma factors"/>
    <property type="match status" value="1"/>
</dbReference>
<comment type="caution">
    <text evidence="7">The sequence shown here is derived from an EMBL/GenBank/DDBJ whole genome shotgun (WGS) entry which is preliminary data.</text>
</comment>
<keyword evidence="8" id="KW-1185">Reference proteome</keyword>
<name>A0ABS9QFA8_9HYPH</name>